<dbReference type="PRINTS" id="PR00368">
    <property type="entry name" value="FADPNR"/>
</dbReference>
<protein>
    <submittedName>
        <fullName evidence="2">YpdA family putative bacillithiol disulfide reductase</fullName>
    </submittedName>
</protein>
<dbReference type="InterPro" id="IPR051691">
    <property type="entry name" value="Metab_Enz_Cyan_OpOx_G3PDH"/>
</dbReference>
<sequence length="335" mass="36795">MEQVIVIGAGPCGLSAAIELQRSGFDPLLVEKYNVAHSIYLYPTYLRFFSTPELLEIGGVPFATPNEKPTRQDALQYYRTVAERSGVRIRNYCEVTSISRLPEGGFRLGIESANGNNTPLDTKAVVVATGYFDSPNRLGIPGEDLPKVTHYYKEAHPYAFTDVAVIGGNNSAVDASLDLMRAGARVTMIYRGTPEKQNIKPWVRPIFESMVEKGRLRVLYESQVVRIEPAHIVVRGKDGETFEIGNDFVLALTGFRPDRRMLTDLGVIVDPVTTVPAHDPETMETNVPNLYIAGVIAAGTDANEIFIENGRWHGAAIAAHMSAKRRSAGSDAIEK</sequence>
<dbReference type="Proteomes" id="UP001596528">
    <property type="component" value="Unassembled WGS sequence"/>
</dbReference>
<dbReference type="RefSeq" id="WP_138789157.1">
    <property type="nucleotide sequence ID" value="NZ_JBHTGQ010000028.1"/>
</dbReference>
<dbReference type="PANTHER" id="PTHR42949">
    <property type="entry name" value="ANAEROBIC GLYCEROL-3-PHOSPHATE DEHYDROGENASE SUBUNIT B"/>
    <property type="match status" value="1"/>
</dbReference>
<reference evidence="3" key="1">
    <citation type="journal article" date="2019" name="Int. J. Syst. Evol. Microbiol.">
        <title>The Global Catalogue of Microorganisms (GCM) 10K type strain sequencing project: providing services to taxonomists for standard genome sequencing and annotation.</title>
        <authorList>
            <consortium name="The Broad Institute Genomics Platform"/>
            <consortium name="The Broad Institute Genome Sequencing Center for Infectious Disease"/>
            <person name="Wu L."/>
            <person name="Ma J."/>
        </authorList>
    </citation>
    <scope>NUCLEOTIDE SEQUENCE [LARGE SCALE GENOMIC DNA]</scope>
    <source>
        <strain evidence="3">JCM 18657</strain>
    </source>
</reference>
<dbReference type="InterPro" id="IPR023856">
    <property type="entry name" value="Bdr"/>
</dbReference>
<dbReference type="PRINTS" id="PR00469">
    <property type="entry name" value="PNDRDTASEII"/>
</dbReference>
<dbReference type="EMBL" id="JBHTGQ010000028">
    <property type="protein sequence ID" value="MFC7750753.1"/>
    <property type="molecule type" value="Genomic_DNA"/>
</dbReference>
<dbReference type="InterPro" id="IPR036188">
    <property type="entry name" value="FAD/NAD-bd_sf"/>
</dbReference>
<proteinExistence type="predicted"/>
<dbReference type="NCBIfam" id="TIGR04018">
    <property type="entry name" value="Bthiol_YpdA"/>
    <property type="match status" value="1"/>
</dbReference>
<dbReference type="PANTHER" id="PTHR42949:SF3">
    <property type="entry name" value="ANAEROBIC GLYCEROL-3-PHOSPHATE DEHYDROGENASE SUBUNIT B"/>
    <property type="match status" value="1"/>
</dbReference>
<dbReference type="SUPFAM" id="SSF51905">
    <property type="entry name" value="FAD/NAD(P)-binding domain"/>
    <property type="match status" value="1"/>
</dbReference>
<gene>
    <name evidence="2" type="ORF">ACFQWB_12570</name>
</gene>
<evidence type="ECO:0000313" key="3">
    <source>
        <dbReference type="Proteomes" id="UP001596528"/>
    </source>
</evidence>
<keyword evidence="3" id="KW-1185">Reference proteome</keyword>
<accession>A0ABW2V669</accession>
<dbReference type="Gene3D" id="3.50.50.60">
    <property type="entry name" value="FAD/NAD(P)-binding domain"/>
    <property type="match status" value="1"/>
</dbReference>
<organism evidence="2 3">
    <name type="scientific">Paenibacillus thermoaerophilus</name>
    <dbReference type="NCBI Taxonomy" id="1215385"/>
    <lineage>
        <taxon>Bacteria</taxon>
        <taxon>Bacillati</taxon>
        <taxon>Bacillota</taxon>
        <taxon>Bacilli</taxon>
        <taxon>Bacillales</taxon>
        <taxon>Paenibacillaceae</taxon>
        <taxon>Paenibacillus</taxon>
    </lineage>
</organism>
<dbReference type="Pfam" id="PF13738">
    <property type="entry name" value="Pyr_redox_3"/>
    <property type="match status" value="1"/>
</dbReference>
<evidence type="ECO:0000313" key="2">
    <source>
        <dbReference type="EMBL" id="MFC7750753.1"/>
    </source>
</evidence>
<keyword evidence="1" id="KW-0560">Oxidoreductase</keyword>
<comment type="caution">
    <text evidence="2">The sequence shown here is derived from an EMBL/GenBank/DDBJ whole genome shotgun (WGS) entry which is preliminary data.</text>
</comment>
<name>A0ABW2V669_9BACL</name>
<evidence type="ECO:0000256" key="1">
    <source>
        <dbReference type="ARBA" id="ARBA00023002"/>
    </source>
</evidence>